<reference evidence="1" key="1">
    <citation type="submission" date="2020-06" db="EMBL/GenBank/DDBJ databases">
        <authorList>
            <person name="Li T."/>
            <person name="Hu X."/>
            <person name="Zhang T."/>
            <person name="Song X."/>
            <person name="Zhang H."/>
            <person name="Dai N."/>
            <person name="Sheng W."/>
            <person name="Hou X."/>
            <person name="Wei L."/>
        </authorList>
    </citation>
    <scope>NUCLEOTIDE SEQUENCE</scope>
    <source>
        <strain evidence="1">G01</strain>
        <tissue evidence="1">Leaf</tissue>
    </source>
</reference>
<protein>
    <submittedName>
        <fullName evidence="1">Transposon Ty3-G Gag-Pol polyprotein</fullName>
    </submittedName>
</protein>
<gene>
    <name evidence="1" type="ORF">Sangu_1730900</name>
</gene>
<organism evidence="1">
    <name type="scientific">Sesamum angustifolium</name>
    <dbReference type="NCBI Taxonomy" id="2727405"/>
    <lineage>
        <taxon>Eukaryota</taxon>
        <taxon>Viridiplantae</taxon>
        <taxon>Streptophyta</taxon>
        <taxon>Embryophyta</taxon>
        <taxon>Tracheophyta</taxon>
        <taxon>Spermatophyta</taxon>
        <taxon>Magnoliopsida</taxon>
        <taxon>eudicotyledons</taxon>
        <taxon>Gunneridae</taxon>
        <taxon>Pentapetalae</taxon>
        <taxon>asterids</taxon>
        <taxon>lamiids</taxon>
        <taxon>Lamiales</taxon>
        <taxon>Pedaliaceae</taxon>
        <taxon>Sesamum</taxon>
    </lineage>
</organism>
<sequence length="213" mass="24390">MKVTVARDGKRLILKALTKATTHHAELQMISAKSMERTDTVLEEILEEFNAVFQEPTELPPKRMIEHQIDLYPGAIPNKQAPYRYTHAQKAKIKTLVKEILEARIIRPSQSSFSSLVLLDKKKDGTWRMCVDYSKPLEEHHTHLRIALNLLRQNKLYAKRSKCSFGKRSVEYFGHVISAKGIATDPSKFEGMLTWPTPKDVKGLREFLGLTGY</sequence>
<proteinExistence type="predicted"/>
<dbReference type="EMBL" id="JACGWK010000011">
    <property type="protein sequence ID" value="KAL0326529.1"/>
    <property type="molecule type" value="Genomic_DNA"/>
</dbReference>
<dbReference type="InterPro" id="IPR043502">
    <property type="entry name" value="DNA/RNA_pol_sf"/>
</dbReference>
<dbReference type="InterPro" id="IPR050951">
    <property type="entry name" value="Retrovirus_Pol_polyprotein"/>
</dbReference>
<name>A0AAW2M6L0_9LAMI</name>
<dbReference type="Gene3D" id="3.10.10.10">
    <property type="entry name" value="HIV Type 1 Reverse Transcriptase, subunit A, domain 1"/>
    <property type="match status" value="1"/>
</dbReference>
<dbReference type="Gene3D" id="3.30.70.270">
    <property type="match status" value="1"/>
</dbReference>
<dbReference type="PANTHER" id="PTHR37984">
    <property type="entry name" value="PROTEIN CBG26694"/>
    <property type="match status" value="1"/>
</dbReference>
<evidence type="ECO:0000313" key="1">
    <source>
        <dbReference type="EMBL" id="KAL0326529.1"/>
    </source>
</evidence>
<comment type="caution">
    <text evidence="1">The sequence shown here is derived from an EMBL/GenBank/DDBJ whole genome shotgun (WGS) entry which is preliminary data.</text>
</comment>
<dbReference type="AlphaFoldDB" id="A0AAW2M6L0"/>
<accession>A0AAW2M6L0</accession>
<dbReference type="PANTHER" id="PTHR37984:SF5">
    <property type="entry name" value="PROTEIN NYNRIN-LIKE"/>
    <property type="match status" value="1"/>
</dbReference>
<reference evidence="1" key="2">
    <citation type="journal article" date="2024" name="Plant">
        <title>Genomic evolution and insights into agronomic trait innovations of Sesamum species.</title>
        <authorList>
            <person name="Miao H."/>
            <person name="Wang L."/>
            <person name="Qu L."/>
            <person name="Liu H."/>
            <person name="Sun Y."/>
            <person name="Le M."/>
            <person name="Wang Q."/>
            <person name="Wei S."/>
            <person name="Zheng Y."/>
            <person name="Lin W."/>
            <person name="Duan Y."/>
            <person name="Cao H."/>
            <person name="Xiong S."/>
            <person name="Wang X."/>
            <person name="Wei L."/>
            <person name="Li C."/>
            <person name="Ma Q."/>
            <person name="Ju M."/>
            <person name="Zhao R."/>
            <person name="Li G."/>
            <person name="Mu C."/>
            <person name="Tian Q."/>
            <person name="Mei H."/>
            <person name="Zhang T."/>
            <person name="Gao T."/>
            <person name="Zhang H."/>
        </authorList>
    </citation>
    <scope>NUCLEOTIDE SEQUENCE</scope>
    <source>
        <strain evidence="1">G01</strain>
    </source>
</reference>
<dbReference type="InterPro" id="IPR043128">
    <property type="entry name" value="Rev_trsase/Diguanyl_cyclase"/>
</dbReference>
<dbReference type="SUPFAM" id="SSF56672">
    <property type="entry name" value="DNA/RNA polymerases"/>
    <property type="match status" value="1"/>
</dbReference>